<dbReference type="UniPathway" id="UPA00251">
    <property type="reaction ID" value="UER00323"/>
</dbReference>
<feature type="binding site" evidence="17">
    <location>
        <position position="57"/>
    </location>
    <ligand>
        <name>[4Fe-4S] cluster</name>
        <dbReference type="ChEBI" id="CHEBI:49883"/>
        <note>4Fe-4S-S-AdoMet</note>
    </ligand>
</feature>
<comment type="similarity">
    <text evidence="3 15">Belongs to the anaerobic coproporphyrinogen-III oxidase family.</text>
</comment>
<comment type="pathway">
    <text evidence="2 15">Porphyrin-containing compound metabolism; protoporphyrin-IX biosynthesis; protoporphyrinogen-IX from coproporphyrinogen-III (AdoMet route): step 1/1.</text>
</comment>
<feature type="binding site" evidence="16">
    <location>
        <position position="180"/>
    </location>
    <ligand>
        <name>S-adenosyl-L-methionine</name>
        <dbReference type="ChEBI" id="CHEBI:59789"/>
        <label>2</label>
    </ligand>
</feature>
<organism evidence="19 20">
    <name type="scientific">Rhizobium oryziradicis</name>
    <dbReference type="NCBI Taxonomy" id="1867956"/>
    <lineage>
        <taxon>Bacteria</taxon>
        <taxon>Pseudomonadati</taxon>
        <taxon>Pseudomonadota</taxon>
        <taxon>Alphaproteobacteria</taxon>
        <taxon>Hyphomicrobiales</taxon>
        <taxon>Rhizobiaceae</taxon>
        <taxon>Rhizobium/Agrobacterium group</taxon>
        <taxon>Rhizobium</taxon>
    </lineage>
</organism>
<dbReference type="EMBL" id="MKIM01000028">
    <property type="protein sequence ID" value="OLP43382.1"/>
    <property type="molecule type" value="Genomic_DNA"/>
</dbReference>
<dbReference type="STRING" id="1867956.BJF95_21105"/>
<dbReference type="Proteomes" id="UP000186894">
    <property type="component" value="Unassembled WGS sequence"/>
</dbReference>
<evidence type="ECO:0000256" key="3">
    <source>
        <dbReference type="ARBA" id="ARBA00005493"/>
    </source>
</evidence>
<dbReference type="GO" id="GO:0046872">
    <property type="term" value="F:metal ion binding"/>
    <property type="evidence" value="ECO:0007669"/>
    <property type="project" value="UniProtKB-KW"/>
</dbReference>
<evidence type="ECO:0000313" key="20">
    <source>
        <dbReference type="Proteomes" id="UP000186894"/>
    </source>
</evidence>
<gene>
    <name evidence="19" type="ORF">BJF95_21105</name>
</gene>
<feature type="binding site" evidence="16">
    <location>
        <position position="325"/>
    </location>
    <ligand>
        <name>S-adenosyl-L-methionine</name>
        <dbReference type="ChEBI" id="CHEBI:59789"/>
        <label>1</label>
    </ligand>
</feature>
<dbReference type="GO" id="GO:0051989">
    <property type="term" value="F:coproporphyrinogen dehydrogenase activity"/>
    <property type="evidence" value="ECO:0007669"/>
    <property type="project" value="UniProtKB-EC"/>
</dbReference>
<keyword evidence="10 15" id="KW-0408">Iron</keyword>
<dbReference type="SFLD" id="SFLDG01065">
    <property type="entry name" value="anaerobic_coproporphyrinogen-I"/>
    <property type="match status" value="1"/>
</dbReference>
<dbReference type="Gene3D" id="3.80.30.20">
    <property type="entry name" value="tm_1862 like domain"/>
    <property type="match status" value="1"/>
</dbReference>
<comment type="subcellular location">
    <subcellularLocation>
        <location evidence="1 15">Cytoplasm</location>
    </subcellularLocation>
</comment>
<dbReference type="GO" id="GO:0005737">
    <property type="term" value="C:cytoplasm"/>
    <property type="evidence" value="ECO:0007669"/>
    <property type="project" value="UniProtKB-SubCell"/>
</dbReference>
<dbReference type="InterPro" id="IPR007197">
    <property type="entry name" value="rSAM"/>
</dbReference>
<dbReference type="InterPro" id="IPR034505">
    <property type="entry name" value="Coproporphyrinogen-III_oxidase"/>
</dbReference>
<evidence type="ECO:0000256" key="2">
    <source>
        <dbReference type="ARBA" id="ARBA00004785"/>
    </source>
</evidence>
<keyword evidence="12 15" id="KW-0627">Porphyrin biosynthesis</keyword>
<dbReference type="OrthoDB" id="9808022at2"/>
<feature type="binding site" evidence="16">
    <location>
        <position position="205"/>
    </location>
    <ligand>
        <name>S-adenosyl-L-methionine</name>
        <dbReference type="ChEBI" id="CHEBI:59789"/>
        <label>2</label>
    </ligand>
</feature>
<dbReference type="PANTHER" id="PTHR13932">
    <property type="entry name" value="COPROPORPHYRINIGEN III OXIDASE"/>
    <property type="match status" value="1"/>
</dbReference>
<dbReference type="InterPro" id="IPR006638">
    <property type="entry name" value="Elp3/MiaA/NifB-like_rSAM"/>
</dbReference>
<dbReference type="PROSITE" id="PS51918">
    <property type="entry name" value="RADICAL_SAM"/>
    <property type="match status" value="1"/>
</dbReference>
<name>A0A1Q8ZNB7_9HYPH</name>
<evidence type="ECO:0000256" key="11">
    <source>
        <dbReference type="ARBA" id="ARBA00023014"/>
    </source>
</evidence>
<feature type="binding site" evidence="17">
    <location>
        <position position="64"/>
    </location>
    <ligand>
        <name>[4Fe-4S] cluster</name>
        <dbReference type="ChEBI" id="CHEBI:49883"/>
        <note>4Fe-4S-S-AdoMet</note>
    </ligand>
</feature>
<evidence type="ECO:0000256" key="13">
    <source>
        <dbReference type="ARBA" id="ARBA00024295"/>
    </source>
</evidence>
<feature type="binding site" evidence="16">
    <location>
        <position position="239"/>
    </location>
    <ligand>
        <name>S-adenosyl-L-methionine</name>
        <dbReference type="ChEBI" id="CHEBI:59789"/>
        <label>2</label>
    </ligand>
</feature>
<evidence type="ECO:0000256" key="7">
    <source>
        <dbReference type="ARBA" id="ARBA00022691"/>
    </source>
</evidence>
<comment type="cofactor">
    <cofactor evidence="15 17">
        <name>[4Fe-4S] cluster</name>
        <dbReference type="ChEBI" id="CHEBI:49883"/>
    </cofactor>
    <text evidence="15 17">Binds 1 [4Fe-4S] cluster. The cluster is coordinated with 3 cysteines and an exchangeable S-adenosyl-L-methionine.</text>
</comment>
<feature type="binding site" evidence="17">
    <location>
        <position position="61"/>
    </location>
    <ligand>
        <name>[4Fe-4S] cluster</name>
        <dbReference type="ChEBI" id="CHEBI:49883"/>
        <note>4Fe-4S-S-AdoMet</note>
    </ligand>
</feature>
<feature type="binding site" evidence="16">
    <location>
        <position position="108"/>
    </location>
    <ligand>
        <name>S-adenosyl-L-methionine</name>
        <dbReference type="ChEBI" id="CHEBI:59789"/>
        <label>1</label>
    </ligand>
</feature>
<dbReference type="EC" id="1.3.98.3" evidence="15"/>
<evidence type="ECO:0000256" key="17">
    <source>
        <dbReference type="PIRSR" id="PIRSR000167-2"/>
    </source>
</evidence>
<dbReference type="GO" id="GO:0006782">
    <property type="term" value="P:protoporphyrinogen IX biosynthetic process"/>
    <property type="evidence" value="ECO:0007669"/>
    <property type="project" value="UniProtKB-UniPathway"/>
</dbReference>
<feature type="binding site" evidence="16">
    <location>
        <position position="51"/>
    </location>
    <ligand>
        <name>S-adenosyl-L-methionine</name>
        <dbReference type="ChEBI" id="CHEBI:59789"/>
        <label>1</label>
    </ligand>
</feature>
<dbReference type="CDD" id="cd01335">
    <property type="entry name" value="Radical_SAM"/>
    <property type="match status" value="1"/>
</dbReference>
<dbReference type="SUPFAM" id="SSF102114">
    <property type="entry name" value="Radical SAM enzymes"/>
    <property type="match status" value="1"/>
</dbReference>
<evidence type="ECO:0000256" key="10">
    <source>
        <dbReference type="ARBA" id="ARBA00023004"/>
    </source>
</evidence>
<evidence type="ECO:0000256" key="15">
    <source>
        <dbReference type="PIRNR" id="PIRNR000167"/>
    </source>
</evidence>
<dbReference type="PANTHER" id="PTHR13932:SF6">
    <property type="entry name" value="OXYGEN-INDEPENDENT COPROPORPHYRINOGEN III OXIDASE"/>
    <property type="match status" value="1"/>
</dbReference>
<evidence type="ECO:0000256" key="4">
    <source>
        <dbReference type="ARBA" id="ARBA00011245"/>
    </source>
</evidence>
<dbReference type="AlphaFoldDB" id="A0A1Q8ZNB7"/>
<evidence type="ECO:0000313" key="19">
    <source>
        <dbReference type="EMBL" id="OLP43382.1"/>
    </source>
</evidence>
<evidence type="ECO:0000256" key="5">
    <source>
        <dbReference type="ARBA" id="ARBA00022485"/>
    </source>
</evidence>
<feature type="binding site" evidence="16">
    <location>
        <position position="168"/>
    </location>
    <ligand>
        <name>S-adenosyl-L-methionine</name>
        <dbReference type="ChEBI" id="CHEBI:59789"/>
        <label>2</label>
    </ligand>
</feature>
<evidence type="ECO:0000256" key="12">
    <source>
        <dbReference type="ARBA" id="ARBA00023244"/>
    </source>
</evidence>
<keyword evidence="9 15" id="KW-0560">Oxidoreductase</keyword>
<keyword evidence="11 15" id="KW-0411">Iron-sulfur</keyword>
<dbReference type="Gene3D" id="1.10.10.920">
    <property type="match status" value="1"/>
</dbReference>
<comment type="caution">
    <text evidence="19">The sequence shown here is derived from an EMBL/GenBank/DDBJ whole genome shotgun (WGS) entry which is preliminary data.</text>
</comment>
<dbReference type="InterPro" id="IPR023404">
    <property type="entry name" value="rSAM_horseshoe"/>
</dbReference>
<keyword evidence="7 15" id="KW-0949">S-adenosyl-L-methionine</keyword>
<keyword evidence="8 15" id="KW-0479">Metal-binding</keyword>
<keyword evidence="20" id="KW-1185">Reference proteome</keyword>
<evidence type="ECO:0000256" key="14">
    <source>
        <dbReference type="ARBA" id="ARBA00048321"/>
    </source>
</evidence>
<dbReference type="GO" id="GO:0051539">
    <property type="term" value="F:4 iron, 4 sulfur cluster binding"/>
    <property type="evidence" value="ECO:0007669"/>
    <property type="project" value="UniProtKB-KW"/>
</dbReference>
<feature type="binding site" evidence="16">
    <location>
        <begin position="63"/>
        <end position="65"/>
    </location>
    <ligand>
        <name>S-adenosyl-L-methionine</name>
        <dbReference type="ChEBI" id="CHEBI:59789"/>
        <label>2</label>
    </ligand>
</feature>
<dbReference type="InterPro" id="IPR004558">
    <property type="entry name" value="Coprogen_oxidase_HemN"/>
</dbReference>
<dbReference type="NCBIfam" id="TIGR00538">
    <property type="entry name" value="hemN"/>
    <property type="match status" value="1"/>
</dbReference>
<reference evidence="19 20" key="1">
    <citation type="submission" date="2016-09" db="EMBL/GenBank/DDBJ databases">
        <title>Rhizobium oryziradicis sp. nov., isolated from the root of rice.</title>
        <authorList>
            <person name="Zhao J."/>
            <person name="Zhang X."/>
        </authorList>
    </citation>
    <scope>NUCLEOTIDE SEQUENCE [LARGE SCALE GENOMIC DNA]</scope>
    <source>
        <strain evidence="19 20">N19</strain>
    </source>
</reference>
<feature type="binding site" evidence="16">
    <location>
        <position position="141"/>
    </location>
    <ligand>
        <name>S-adenosyl-L-methionine</name>
        <dbReference type="ChEBI" id="CHEBI:59789"/>
        <label>1</label>
    </ligand>
</feature>
<comment type="catalytic activity">
    <reaction evidence="14 15">
        <text>coproporphyrinogen III + 2 S-adenosyl-L-methionine = protoporphyrinogen IX + 2 5'-deoxyadenosine + 2 L-methionine + 2 CO2</text>
        <dbReference type="Rhea" id="RHEA:15425"/>
        <dbReference type="ChEBI" id="CHEBI:16526"/>
        <dbReference type="ChEBI" id="CHEBI:17319"/>
        <dbReference type="ChEBI" id="CHEBI:57307"/>
        <dbReference type="ChEBI" id="CHEBI:57309"/>
        <dbReference type="ChEBI" id="CHEBI:57844"/>
        <dbReference type="ChEBI" id="CHEBI:59789"/>
        <dbReference type="EC" id="1.3.98.3"/>
    </reaction>
</comment>
<keyword evidence="5 15" id="KW-0004">4Fe-4S</keyword>
<keyword evidence="6 15" id="KW-0963">Cytoplasm</keyword>
<dbReference type="RefSeq" id="WP_075640704.1">
    <property type="nucleotide sequence ID" value="NZ_MKIM01000028.1"/>
</dbReference>
<evidence type="ECO:0000256" key="8">
    <source>
        <dbReference type="ARBA" id="ARBA00022723"/>
    </source>
</evidence>
<evidence type="ECO:0000256" key="16">
    <source>
        <dbReference type="PIRSR" id="PIRSR000167-1"/>
    </source>
</evidence>
<protein>
    <recommendedName>
        <fullName evidence="15">Coproporphyrinogen-III oxidase</fullName>
        <ecNumber evidence="15">1.3.98.3</ecNumber>
    </recommendedName>
</protein>
<dbReference type="Pfam" id="PF04055">
    <property type="entry name" value="Radical_SAM"/>
    <property type="match status" value="1"/>
</dbReference>
<comment type="function">
    <text evidence="13">Involved in the heme biosynthesis. Catalyzes the anaerobic oxidative decarboxylation of propionate groups of rings A and B of coproporphyrinogen III to yield the vinyl groups in protoporphyrinogen IX.</text>
</comment>
<sequence length="450" mass="49334">MTVKDLLDKYSAAVPRYTSYPTAPHFHSGVDCGKYSQWLSSLASGQSISLYIHIPYCDRLCWFCACHTRHTLKYGPIKTYLEALFIEIEQVGALVSNDSKVVEVHLGGGSPTMLRPEDMIGLMDHLRTHFSFAEAVEVSVEMDPNDLDEGRFDALAAIGLTRASLGVQDFDPVVQKTINRIQTFEQTKSVVEAVRARGVTSVNCDILYGLPHQTVGTLQSTVRDILSLAPDRIALFGYAHVPWMKKHQTMIAEDALPGVGQRFEQMSRAASMLVDAGYQAIGIDHFALRDDSMATAAREGRLRRNFQGYTTDAADALIGLGASSISQLPQGYVQNMAATGEYQRMVKDGGLAAVRGIALSTDDRARAAVIEQIMCDFGFSFAELRKAFPQDAELIITEAKVFAGSDRDGLCTIEQDYFALSKVGRTFARSVAAVFDCYLSNGKARHSIAV</sequence>
<proteinExistence type="inferred from homology"/>
<comment type="subunit">
    <text evidence="4">Monomer.</text>
</comment>
<dbReference type="SFLD" id="SFLDS00029">
    <property type="entry name" value="Radical_SAM"/>
    <property type="match status" value="1"/>
</dbReference>
<dbReference type="InterPro" id="IPR058240">
    <property type="entry name" value="rSAM_sf"/>
</dbReference>
<feature type="domain" description="Radical SAM core" evidence="18">
    <location>
        <begin position="42"/>
        <end position="279"/>
    </location>
</feature>
<accession>A0A1Q8ZNB7</accession>
<evidence type="ECO:0000256" key="9">
    <source>
        <dbReference type="ARBA" id="ARBA00023002"/>
    </source>
</evidence>
<dbReference type="SMART" id="SM00729">
    <property type="entry name" value="Elp3"/>
    <property type="match status" value="1"/>
</dbReference>
<dbReference type="GO" id="GO:0004109">
    <property type="term" value="F:coproporphyrinogen oxidase activity"/>
    <property type="evidence" value="ECO:0007669"/>
    <property type="project" value="InterPro"/>
</dbReference>
<evidence type="ECO:0000256" key="6">
    <source>
        <dbReference type="ARBA" id="ARBA00022490"/>
    </source>
</evidence>
<evidence type="ECO:0000256" key="1">
    <source>
        <dbReference type="ARBA" id="ARBA00004496"/>
    </source>
</evidence>
<dbReference type="PIRSF" id="PIRSF000167">
    <property type="entry name" value="HemN"/>
    <property type="match status" value="1"/>
</dbReference>
<evidence type="ECO:0000259" key="18">
    <source>
        <dbReference type="PROSITE" id="PS51918"/>
    </source>
</evidence>